<feature type="transmembrane region" description="Helical" evidence="1">
    <location>
        <begin position="47"/>
        <end position="68"/>
    </location>
</feature>
<evidence type="ECO:0000313" key="3">
    <source>
        <dbReference type="Proteomes" id="UP000177785"/>
    </source>
</evidence>
<comment type="caution">
    <text evidence="2">The sequence shown here is derived from an EMBL/GenBank/DDBJ whole genome shotgun (WGS) entry which is preliminary data.</text>
</comment>
<reference evidence="2 3" key="1">
    <citation type="journal article" date="2016" name="Nat. Commun.">
        <title>Thousands of microbial genomes shed light on interconnected biogeochemical processes in an aquifer system.</title>
        <authorList>
            <person name="Anantharaman K."/>
            <person name="Brown C.T."/>
            <person name="Hug L.A."/>
            <person name="Sharon I."/>
            <person name="Castelle C.J."/>
            <person name="Probst A.J."/>
            <person name="Thomas B.C."/>
            <person name="Singh A."/>
            <person name="Wilkins M.J."/>
            <person name="Karaoz U."/>
            <person name="Brodie E.L."/>
            <person name="Williams K.H."/>
            <person name="Hubbard S.S."/>
            <person name="Banfield J.F."/>
        </authorList>
    </citation>
    <scope>NUCLEOTIDE SEQUENCE [LARGE SCALE GENOMIC DNA]</scope>
</reference>
<gene>
    <name evidence="2" type="ORF">A2756_01630</name>
</gene>
<dbReference type="EMBL" id="MHNL01000007">
    <property type="protein sequence ID" value="OGZ45303.1"/>
    <property type="molecule type" value="Genomic_DNA"/>
</dbReference>
<feature type="transmembrane region" description="Helical" evidence="1">
    <location>
        <begin position="75"/>
        <end position="96"/>
    </location>
</feature>
<sequence length="98" mass="10607">MSSVWKRPSAWVPIALSLVMLAFILVYIATFGIAAPNPDADEGTPAHLFQIWMVLEVCIMGSFAITWLPQAPRQALCVLALQVGAASVPIAIIFILEL</sequence>
<evidence type="ECO:0000313" key="2">
    <source>
        <dbReference type="EMBL" id="OGZ45303.1"/>
    </source>
</evidence>
<keyword evidence="1" id="KW-0472">Membrane</keyword>
<feature type="transmembrane region" description="Helical" evidence="1">
    <location>
        <begin position="12"/>
        <end position="35"/>
    </location>
</feature>
<organism evidence="2 3">
    <name type="scientific">Candidatus Ryanbacteria bacterium RIFCSPHIGHO2_01_FULL_48_27</name>
    <dbReference type="NCBI Taxonomy" id="1802115"/>
    <lineage>
        <taxon>Bacteria</taxon>
        <taxon>Candidatus Ryaniibacteriota</taxon>
    </lineage>
</organism>
<keyword evidence="1" id="KW-0812">Transmembrane</keyword>
<name>A0A1G2G4W9_9BACT</name>
<dbReference type="Proteomes" id="UP000177785">
    <property type="component" value="Unassembled WGS sequence"/>
</dbReference>
<proteinExistence type="predicted"/>
<evidence type="ECO:0000256" key="1">
    <source>
        <dbReference type="SAM" id="Phobius"/>
    </source>
</evidence>
<keyword evidence="1" id="KW-1133">Transmembrane helix</keyword>
<dbReference type="AlphaFoldDB" id="A0A1G2G4W9"/>
<accession>A0A1G2G4W9</accession>
<protein>
    <submittedName>
        <fullName evidence="2">Uncharacterized protein</fullName>
    </submittedName>
</protein>